<proteinExistence type="predicted"/>
<accession>A0ABT9JW48</accession>
<gene>
    <name evidence="1" type="ORF">Q9291_10915</name>
</gene>
<dbReference type="InterPro" id="IPR047650">
    <property type="entry name" value="Transpos_IS110"/>
</dbReference>
<reference evidence="2" key="1">
    <citation type="journal article" date="2019" name="Int. J. Syst. Evol. Microbiol.">
        <title>The Global Catalogue of Microorganisms (GCM) 10K type strain sequencing project: providing services to taxonomists for standard genome sequencing and annotation.</title>
        <authorList>
            <consortium name="The Broad Institute Genomics Platform"/>
            <consortium name="The Broad Institute Genome Sequencing Center for Infectious Disease"/>
            <person name="Wu L."/>
            <person name="Ma J."/>
        </authorList>
    </citation>
    <scope>NUCLEOTIDE SEQUENCE [LARGE SCALE GENOMIC DNA]</scope>
    <source>
        <strain evidence="2">VKM B-3159</strain>
    </source>
</reference>
<evidence type="ECO:0000313" key="2">
    <source>
        <dbReference type="Proteomes" id="UP001225906"/>
    </source>
</evidence>
<sequence>GRTMIARTGHAALRKALYMPGMVALRHNPALKVFGERMRSNGLAPKAVIGAVMRKLVHLIYGVIKSGKSFDAEIPLKGLAIQDGI</sequence>
<dbReference type="Proteomes" id="UP001225906">
    <property type="component" value="Unassembled WGS sequence"/>
</dbReference>
<evidence type="ECO:0000313" key="1">
    <source>
        <dbReference type="EMBL" id="MDP8568361.1"/>
    </source>
</evidence>
<organism evidence="1 2">
    <name type="scientific">Methylophilus aquaticus</name>
    <dbReference type="NCBI Taxonomy" id="1971610"/>
    <lineage>
        <taxon>Bacteria</taxon>
        <taxon>Pseudomonadati</taxon>
        <taxon>Pseudomonadota</taxon>
        <taxon>Betaproteobacteria</taxon>
        <taxon>Nitrosomonadales</taxon>
        <taxon>Methylophilaceae</taxon>
        <taxon>Methylophilus</taxon>
    </lineage>
</organism>
<keyword evidence="2" id="KW-1185">Reference proteome</keyword>
<dbReference type="PANTHER" id="PTHR33055">
    <property type="entry name" value="TRANSPOSASE FOR INSERTION SEQUENCE ELEMENT IS1111A"/>
    <property type="match status" value="1"/>
</dbReference>
<dbReference type="EMBL" id="JAVCAP010000022">
    <property type="protein sequence ID" value="MDP8568361.1"/>
    <property type="molecule type" value="Genomic_DNA"/>
</dbReference>
<name>A0ABT9JW48_9PROT</name>
<dbReference type="PANTHER" id="PTHR33055:SF3">
    <property type="entry name" value="PUTATIVE TRANSPOSASE FOR IS117-RELATED"/>
    <property type="match status" value="1"/>
</dbReference>
<feature type="non-terminal residue" evidence="1">
    <location>
        <position position="1"/>
    </location>
</feature>
<protein>
    <submittedName>
        <fullName evidence="1">IS110 family transposase</fullName>
    </submittedName>
</protein>
<comment type="caution">
    <text evidence="1">The sequence shown here is derived from an EMBL/GenBank/DDBJ whole genome shotgun (WGS) entry which is preliminary data.</text>
</comment>